<protein>
    <recommendedName>
        <fullName evidence="5">Large ribosomal subunit protein bL25</fullName>
    </recommendedName>
    <alternativeName>
        <fullName evidence="5">General stress protein CTC</fullName>
    </alternativeName>
</protein>
<evidence type="ECO:0000259" key="7">
    <source>
        <dbReference type="Pfam" id="PF01386"/>
    </source>
</evidence>
<dbReference type="Pfam" id="PF14693">
    <property type="entry name" value="Ribosomal_TL5_C"/>
    <property type="match status" value="1"/>
</dbReference>
<dbReference type="GO" id="GO:0022625">
    <property type="term" value="C:cytosolic large ribosomal subunit"/>
    <property type="evidence" value="ECO:0007669"/>
    <property type="project" value="TreeGrafter"/>
</dbReference>
<keyword evidence="1 5" id="KW-0699">rRNA-binding</keyword>
<organism evidence="9 10">
    <name type="scientific">Paenibacillus validus</name>
    <dbReference type="NCBI Taxonomy" id="44253"/>
    <lineage>
        <taxon>Bacteria</taxon>
        <taxon>Bacillati</taxon>
        <taxon>Bacillota</taxon>
        <taxon>Bacilli</taxon>
        <taxon>Bacillales</taxon>
        <taxon>Paenibacillaceae</taxon>
        <taxon>Paenibacillus</taxon>
    </lineage>
</organism>
<evidence type="ECO:0000256" key="2">
    <source>
        <dbReference type="ARBA" id="ARBA00022884"/>
    </source>
</evidence>
<dbReference type="CDD" id="cd00495">
    <property type="entry name" value="Ribosomal_L25_TL5_CTC"/>
    <property type="match status" value="1"/>
</dbReference>
<dbReference type="InterPro" id="IPR037121">
    <property type="entry name" value="Ribosomal_bL25_C"/>
</dbReference>
<evidence type="ECO:0000259" key="8">
    <source>
        <dbReference type="Pfam" id="PF14693"/>
    </source>
</evidence>
<dbReference type="Gene3D" id="2.170.120.20">
    <property type="entry name" value="Ribosomal protein L25, beta domain"/>
    <property type="match status" value="1"/>
</dbReference>
<comment type="caution">
    <text evidence="9">The sequence shown here is derived from an EMBL/GenBank/DDBJ whole genome shotgun (WGS) entry which is preliminary data.</text>
</comment>
<dbReference type="InterPro" id="IPR011035">
    <property type="entry name" value="Ribosomal_bL25/Gln-tRNA_synth"/>
</dbReference>
<dbReference type="PANTHER" id="PTHR33284:SF1">
    <property type="entry name" value="RIBOSOMAL PROTEIN L25_GLN-TRNA SYNTHETASE, ANTI-CODON-BINDING DOMAIN-CONTAINING PROTEIN"/>
    <property type="match status" value="1"/>
</dbReference>
<reference evidence="9 10" key="1">
    <citation type="submission" date="2019-11" db="EMBL/GenBank/DDBJ databases">
        <title>Draft genome sequences of five Paenibacillus species of dairy origin.</title>
        <authorList>
            <person name="Olajide A.M."/>
            <person name="Chen S."/>
            <person name="Lapointe G."/>
        </authorList>
    </citation>
    <scope>NUCLEOTIDE SEQUENCE [LARGE SCALE GENOMIC DNA]</scope>
    <source>
        <strain evidence="9 10">2CS3</strain>
    </source>
</reference>
<evidence type="ECO:0000256" key="3">
    <source>
        <dbReference type="ARBA" id="ARBA00022980"/>
    </source>
</evidence>
<dbReference type="SUPFAM" id="SSF50715">
    <property type="entry name" value="Ribosomal protein L25-like"/>
    <property type="match status" value="1"/>
</dbReference>
<dbReference type="AlphaFoldDB" id="A0A7X2ZEC0"/>
<dbReference type="EMBL" id="WNZX01000025">
    <property type="protein sequence ID" value="MUG73379.1"/>
    <property type="molecule type" value="Genomic_DNA"/>
</dbReference>
<dbReference type="GO" id="GO:0008097">
    <property type="term" value="F:5S rRNA binding"/>
    <property type="evidence" value="ECO:0007669"/>
    <property type="project" value="InterPro"/>
</dbReference>
<dbReference type="InterPro" id="IPR020930">
    <property type="entry name" value="Ribosomal_uL5_bac-type"/>
</dbReference>
<accession>A0A7X2ZEC0</accession>
<dbReference type="InterPro" id="IPR029751">
    <property type="entry name" value="Ribosomal_L25_dom"/>
</dbReference>
<dbReference type="Gene3D" id="2.40.240.10">
    <property type="entry name" value="Ribosomal Protein L25, Chain P"/>
    <property type="match status" value="1"/>
</dbReference>
<feature type="domain" description="Large ribosomal subunit protein bL25 beta" evidence="8">
    <location>
        <begin position="100"/>
        <end position="182"/>
    </location>
</feature>
<sequence>MATTLKAEARSGRTKGDRNRLRAEGKVPAVVYGKKVPQTSIAIDQKELLALIKANRHAIIELDVPQLGKQPVMINEIQRDAINRQLLHVDFHQINMDEPVNTTVRLEYTGEAIGVQEGGILQIQLHELDIRCLPTQIPSVIEVDVSSLGIGENLLVSSLQLSAGIEIKTNEHDVLATILTPQKAEPETVDEEPGAKTEDAPAEAAAKSEETV</sequence>
<evidence type="ECO:0000256" key="4">
    <source>
        <dbReference type="ARBA" id="ARBA00023274"/>
    </source>
</evidence>
<feature type="domain" description="Large ribosomal subunit protein bL25 L25" evidence="7">
    <location>
        <begin position="5"/>
        <end position="91"/>
    </location>
</feature>
<dbReference type="InterPro" id="IPR020056">
    <property type="entry name" value="Rbsml_bL25/Gln-tRNA_synth_N"/>
</dbReference>
<dbReference type="GO" id="GO:0003735">
    <property type="term" value="F:structural constituent of ribosome"/>
    <property type="evidence" value="ECO:0007669"/>
    <property type="project" value="InterPro"/>
</dbReference>
<evidence type="ECO:0000256" key="1">
    <source>
        <dbReference type="ARBA" id="ARBA00022730"/>
    </source>
</evidence>
<name>A0A7X2ZEC0_9BACL</name>
<dbReference type="InterPro" id="IPR001021">
    <property type="entry name" value="Ribosomal_bL25_long"/>
</dbReference>
<evidence type="ECO:0000256" key="5">
    <source>
        <dbReference type="HAMAP-Rule" id="MF_01334"/>
    </source>
</evidence>
<comment type="function">
    <text evidence="5">This is one of the proteins that binds to the 5S RNA in the ribosome where it forms part of the central protuberance.</text>
</comment>
<dbReference type="HAMAP" id="MF_01334">
    <property type="entry name" value="Ribosomal_bL25_CTC"/>
    <property type="match status" value="1"/>
</dbReference>
<dbReference type="GO" id="GO:0006412">
    <property type="term" value="P:translation"/>
    <property type="evidence" value="ECO:0007669"/>
    <property type="project" value="UniProtKB-UniRule"/>
</dbReference>
<keyword evidence="4 5" id="KW-0687">Ribonucleoprotein</keyword>
<dbReference type="InterPro" id="IPR020057">
    <property type="entry name" value="Ribosomal_bL25_b-dom"/>
</dbReference>
<comment type="subunit">
    <text evidence="5">Part of the 50S ribosomal subunit; part of the 5S rRNA/L5/L18/L25 subcomplex. Contacts the 5S rRNA. Binds to the 5S rRNA independently of L5 and L18.</text>
</comment>
<evidence type="ECO:0000256" key="6">
    <source>
        <dbReference type="SAM" id="MobiDB-lite"/>
    </source>
</evidence>
<keyword evidence="10" id="KW-1185">Reference proteome</keyword>
<dbReference type="PANTHER" id="PTHR33284">
    <property type="entry name" value="RIBOSOMAL PROTEIN L25/GLN-TRNA SYNTHETASE, ANTI-CODON-BINDING DOMAIN-CONTAINING PROTEIN"/>
    <property type="match status" value="1"/>
</dbReference>
<keyword evidence="2 5" id="KW-0694">RNA-binding</keyword>
<evidence type="ECO:0000313" key="9">
    <source>
        <dbReference type="EMBL" id="MUG73379.1"/>
    </source>
</evidence>
<dbReference type="Pfam" id="PF01386">
    <property type="entry name" value="Ribosomal_L25p"/>
    <property type="match status" value="1"/>
</dbReference>
<evidence type="ECO:0000313" key="10">
    <source>
        <dbReference type="Proteomes" id="UP000450917"/>
    </source>
</evidence>
<proteinExistence type="inferred from homology"/>
<gene>
    <name evidence="5" type="primary">rplY</name>
    <name evidence="5" type="synonym">ctc</name>
    <name evidence="9" type="ORF">GNP93_22370</name>
</gene>
<feature type="region of interest" description="Disordered" evidence="6">
    <location>
        <begin position="181"/>
        <end position="212"/>
    </location>
</feature>
<comment type="similarity">
    <text evidence="5">Belongs to the bacterial ribosomal protein bL25 family. CTC subfamily.</text>
</comment>
<dbReference type="Proteomes" id="UP000450917">
    <property type="component" value="Unassembled WGS sequence"/>
</dbReference>
<keyword evidence="3 5" id="KW-0689">Ribosomal protein</keyword>
<dbReference type="NCBIfam" id="TIGR00731">
    <property type="entry name" value="bL25_bact_ctc"/>
    <property type="match status" value="1"/>
</dbReference>
<dbReference type="RefSeq" id="WP_054797922.1">
    <property type="nucleotide sequence ID" value="NZ_JBDLZV010000001.1"/>
</dbReference>